<evidence type="ECO:0000259" key="4">
    <source>
        <dbReference type="Pfam" id="PF13373"/>
    </source>
</evidence>
<dbReference type="RefSeq" id="XP_016235850.1">
    <property type="nucleotide sequence ID" value="XM_016380023.1"/>
</dbReference>
<evidence type="ECO:0000313" key="6">
    <source>
        <dbReference type="Proteomes" id="UP000053328"/>
    </source>
</evidence>
<dbReference type="PANTHER" id="PTHR28049">
    <property type="entry name" value="TRANSMEMBRANE PROTEIN YOR223W"/>
    <property type="match status" value="1"/>
</dbReference>
<evidence type="ECO:0000256" key="2">
    <source>
        <dbReference type="SAM" id="Phobius"/>
    </source>
</evidence>
<dbReference type="SUPFAM" id="SSF54236">
    <property type="entry name" value="Ubiquitin-like"/>
    <property type="match status" value="1"/>
</dbReference>
<name>A0A0D2BWI5_9EURO</name>
<dbReference type="OrthoDB" id="2556122at2759"/>
<feature type="region of interest" description="Disordered" evidence="1">
    <location>
        <begin position="149"/>
        <end position="181"/>
    </location>
</feature>
<protein>
    <recommendedName>
        <fullName evidence="7">Ubiquitin-like domain-containing protein</fullName>
    </recommendedName>
</protein>
<dbReference type="InterPro" id="IPR025390">
    <property type="entry name" value="Dsc3_C"/>
</dbReference>
<dbReference type="InterPro" id="IPR045226">
    <property type="entry name" value="Dsc3"/>
</dbReference>
<feature type="domain" description="DSC E3 ubiquitin ligase complex subunit 3 ubiquitin-like" evidence="3">
    <location>
        <begin position="21"/>
        <end position="135"/>
    </location>
</feature>
<keyword evidence="6" id="KW-1185">Reference proteome</keyword>
<dbReference type="HOGENOM" id="CLU_035821_0_0_1"/>
<dbReference type="Pfam" id="PF10302">
    <property type="entry name" value="Dsc3_N"/>
    <property type="match status" value="1"/>
</dbReference>
<dbReference type="Proteomes" id="UP000053328">
    <property type="component" value="Unassembled WGS sequence"/>
</dbReference>
<dbReference type="AlphaFoldDB" id="A0A0D2BWI5"/>
<dbReference type="Gene3D" id="3.10.20.90">
    <property type="entry name" value="Phosphatidylinositol 3-kinase Catalytic Subunit, Chain A, domain 1"/>
    <property type="match status" value="1"/>
</dbReference>
<dbReference type="InterPro" id="IPR029071">
    <property type="entry name" value="Ubiquitin-like_domsf"/>
</dbReference>
<proteinExistence type="predicted"/>
<gene>
    <name evidence="5" type="ORF">PV08_05682</name>
</gene>
<dbReference type="VEuPathDB" id="FungiDB:PV08_05682"/>
<evidence type="ECO:0000256" key="1">
    <source>
        <dbReference type="SAM" id="MobiDB-lite"/>
    </source>
</evidence>
<dbReference type="InterPro" id="IPR019413">
    <property type="entry name" value="Dsc3_ub-like_dom"/>
</dbReference>
<dbReference type="STRING" id="91928.A0A0D2BWI5"/>
<feature type="region of interest" description="Disordered" evidence="1">
    <location>
        <begin position="238"/>
        <end position="258"/>
    </location>
</feature>
<dbReference type="GO" id="GO:0005783">
    <property type="term" value="C:endoplasmic reticulum"/>
    <property type="evidence" value="ECO:0007669"/>
    <property type="project" value="TreeGrafter"/>
</dbReference>
<dbReference type="Pfam" id="PF13373">
    <property type="entry name" value="Dsc3_C"/>
    <property type="match status" value="1"/>
</dbReference>
<organism evidence="5 6">
    <name type="scientific">Exophiala spinifera</name>
    <dbReference type="NCBI Taxonomy" id="91928"/>
    <lineage>
        <taxon>Eukaryota</taxon>
        <taxon>Fungi</taxon>
        <taxon>Dikarya</taxon>
        <taxon>Ascomycota</taxon>
        <taxon>Pezizomycotina</taxon>
        <taxon>Eurotiomycetes</taxon>
        <taxon>Chaetothyriomycetidae</taxon>
        <taxon>Chaetothyriales</taxon>
        <taxon>Herpotrichiellaceae</taxon>
        <taxon>Exophiala</taxon>
    </lineage>
</organism>
<keyword evidence="2" id="KW-0812">Transmembrane</keyword>
<dbReference type="GeneID" id="27332765"/>
<keyword evidence="2" id="KW-0472">Membrane</keyword>
<feature type="region of interest" description="Disordered" evidence="1">
    <location>
        <begin position="88"/>
        <end position="118"/>
    </location>
</feature>
<dbReference type="GO" id="GO:0044695">
    <property type="term" value="C:Dsc E3 ubiquitin ligase complex"/>
    <property type="evidence" value="ECO:0007669"/>
    <property type="project" value="InterPro"/>
</dbReference>
<keyword evidence="2" id="KW-1133">Transmembrane helix</keyword>
<evidence type="ECO:0000259" key="3">
    <source>
        <dbReference type="Pfam" id="PF10302"/>
    </source>
</evidence>
<accession>A0A0D2BWI5</accession>
<feature type="transmembrane region" description="Helical" evidence="2">
    <location>
        <begin position="297"/>
        <end position="315"/>
    </location>
</feature>
<evidence type="ECO:0000313" key="5">
    <source>
        <dbReference type="EMBL" id="KIW15634.1"/>
    </source>
</evidence>
<dbReference type="PANTHER" id="PTHR28049:SF1">
    <property type="entry name" value="DSC E3 UBIQUITIN LIGASE COMPLEX SUBUNIT 3"/>
    <property type="match status" value="1"/>
</dbReference>
<feature type="domain" description="DSC E3 ubiquitin ligase complex subunit 3 C-terminal" evidence="4">
    <location>
        <begin position="183"/>
        <end position="313"/>
    </location>
</feature>
<dbReference type="EMBL" id="KN847495">
    <property type="protein sequence ID" value="KIW15634.1"/>
    <property type="molecule type" value="Genomic_DNA"/>
</dbReference>
<reference evidence="5 6" key="1">
    <citation type="submission" date="2015-01" db="EMBL/GenBank/DDBJ databases">
        <title>The Genome Sequence of Exophiala spinifera CBS89968.</title>
        <authorList>
            <consortium name="The Broad Institute Genomics Platform"/>
            <person name="Cuomo C."/>
            <person name="de Hoog S."/>
            <person name="Gorbushina A."/>
            <person name="Stielow B."/>
            <person name="Teixiera M."/>
            <person name="Abouelleil A."/>
            <person name="Chapman S.B."/>
            <person name="Priest M."/>
            <person name="Young S.K."/>
            <person name="Wortman J."/>
            <person name="Nusbaum C."/>
            <person name="Birren B."/>
        </authorList>
    </citation>
    <scope>NUCLEOTIDE SEQUENCE [LARGE SCALE GENOMIC DNA]</scope>
    <source>
        <strain evidence="5 6">CBS 89968</strain>
    </source>
</reference>
<feature type="transmembrane region" description="Helical" evidence="2">
    <location>
        <begin position="266"/>
        <end position="285"/>
    </location>
</feature>
<sequence>MSSSLKLPTSHTPSNEDNDLDLTIRFSASLPDLLLTLPGSLSANTATLKQLIRTRLPAEYAKHRIRLIYAGKALIDDVPLTASLRRTVSRPPSRMGTPGPYDDANAAGNGKSKGKLAVRDQPSQARIYVHCSIGDLVLSAAELAEEAATAQNATAESEKADAAMSGQRRQEQGQQTTTTPIPRGFERLLNAGFTAAEVQSLRLQFLAIQAHTHTPDTMPSPNTLRDMEDRWLDSSNAAGEAGALGDGMGSGMQTDDEGQGGALDDMIFGTAMGFFWPIGCLMWGVREDGIWSQRRKMAVVVGFLLNIGLGLIRYTG</sequence>
<evidence type="ECO:0008006" key="7">
    <source>
        <dbReference type="Google" id="ProtNLM"/>
    </source>
</evidence>